<dbReference type="GO" id="GO:0005634">
    <property type="term" value="C:nucleus"/>
    <property type="evidence" value="ECO:0007669"/>
    <property type="project" value="UniProtKB-SubCell"/>
</dbReference>
<dbReference type="AlphaFoldDB" id="A0A915EEX5"/>
<proteinExistence type="inferred from homology"/>
<comment type="subunit">
    <text evidence="10 11">Component of the heterotrimeric canonical replication protein A complex (RPA).</text>
</comment>
<comment type="subcellular location">
    <subcellularLocation>
        <location evidence="1 11">Nucleus</location>
    </subcellularLocation>
</comment>
<dbReference type="GO" id="GO:0006281">
    <property type="term" value="P:DNA repair"/>
    <property type="evidence" value="ECO:0007669"/>
    <property type="project" value="InterPro"/>
</dbReference>
<protein>
    <recommendedName>
        <fullName evidence="11">Replication protein A subunit</fullName>
    </recommendedName>
</protein>
<keyword evidence="8 11" id="KW-0539">Nucleus</keyword>
<evidence type="ECO:0000259" key="13">
    <source>
        <dbReference type="Pfam" id="PF16900"/>
    </source>
</evidence>
<dbReference type="GO" id="GO:0006260">
    <property type="term" value="P:DNA replication"/>
    <property type="evidence" value="ECO:0007669"/>
    <property type="project" value="UniProtKB-KW"/>
</dbReference>
<dbReference type="CDD" id="cd04475">
    <property type="entry name" value="RPA1_DBD_B"/>
    <property type="match status" value="1"/>
</dbReference>
<dbReference type="FunFam" id="2.40.50.140:FF:000090">
    <property type="entry name" value="Replication protein A subunit"/>
    <property type="match status" value="1"/>
</dbReference>
<reference evidence="15" key="1">
    <citation type="submission" date="2022-11" db="UniProtKB">
        <authorList>
            <consortium name="WormBaseParasite"/>
        </authorList>
    </citation>
    <scope>IDENTIFICATION</scope>
</reference>
<dbReference type="FunFam" id="2.40.50.140:FF:000064">
    <property type="entry name" value="Replication protein A subunit"/>
    <property type="match status" value="1"/>
</dbReference>
<dbReference type="Gene3D" id="2.40.50.140">
    <property type="entry name" value="Nucleic acid-binding proteins"/>
    <property type="match status" value="4"/>
</dbReference>
<evidence type="ECO:0000256" key="4">
    <source>
        <dbReference type="ARBA" id="ARBA00022723"/>
    </source>
</evidence>
<evidence type="ECO:0000256" key="10">
    <source>
        <dbReference type="ARBA" id="ARBA00062035"/>
    </source>
</evidence>
<dbReference type="GO" id="GO:0008270">
    <property type="term" value="F:zinc ion binding"/>
    <property type="evidence" value="ECO:0007669"/>
    <property type="project" value="UniProtKB-KW"/>
</dbReference>
<dbReference type="GO" id="GO:0006310">
    <property type="term" value="P:DNA recombination"/>
    <property type="evidence" value="ECO:0007669"/>
    <property type="project" value="InterPro"/>
</dbReference>
<evidence type="ECO:0000256" key="5">
    <source>
        <dbReference type="ARBA" id="ARBA00022771"/>
    </source>
</evidence>
<dbReference type="CDD" id="cd04476">
    <property type="entry name" value="RPA1_DBD_C"/>
    <property type="match status" value="1"/>
</dbReference>
<evidence type="ECO:0000256" key="8">
    <source>
        <dbReference type="ARBA" id="ARBA00023242"/>
    </source>
</evidence>
<dbReference type="PANTHER" id="PTHR47165:SF4">
    <property type="entry name" value="OS03G0429900 PROTEIN"/>
    <property type="match status" value="1"/>
</dbReference>
<organism evidence="14 15">
    <name type="scientific">Ditylenchus dipsaci</name>
    <dbReference type="NCBI Taxonomy" id="166011"/>
    <lineage>
        <taxon>Eukaryota</taxon>
        <taxon>Metazoa</taxon>
        <taxon>Ecdysozoa</taxon>
        <taxon>Nematoda</taxon>
        <taxon>Chromadorea</taxon>
        <taxon>Rhabditida</taxon>
        <taxon>Tylenchina</taxon>
        <taxon>Tylenchomorpha</taxon>
        <taxon>Sphaerularioidea</taxon>
        <taxon>Anguinidae</taxon>
        <taxon>Anguininae</taxon>
        <taxon>Ditylenchus</taxon>
    </lineage>
</organism>
<dbReference type="FunFam" id="2.40.50.140:FF:000041">
    <property type="entry name" value="Replication protein A subunit"/>
    <property type="match status" value="1"/>
</dbReference>
<accession>A0A915EEX5</accession>
<dbReference type="InterPro" id="IPR031657">
    <property type="entry name" value="REPA_OB_2"/>
</dbReference>
<dbReference type="InterPro" id="IPR004591">
    <property type="entry name" value="Rfa1"/>
</dbReference>
<dbReference type="PANTHER" id="PTHR47165">
    <property type="entry name" value="OS03G0429900 PROTEIN"/>
    <property type="match status" value="1"/>
</dbReference>
<evidence type="ECO:0000256" key="7">
    <source>
        <dbReference type="ARBA" id="ARBA00023125"/>
    </source>
</evidence>
<evidence type="ECO:0000256" key="11">
    <source>
        <dbReference type="RuleBase" id="RU364130"/>
    </source>
</evidence>
<keyword evidence="3 11" id="KW-0235">DNA replication</keyword>
<feature type="domain" description="Replication protein A OB" evidence="13">
    <location>
        <begin position="285"/>
        <end position="374"/>
    </location>
</feature>
<keyword evidence="5 11" id="KW-0863">Zinc-finger</keyword>
<keyword evidence="14" id="KW-1185">Reference proteome</keyword>
<evidence type="ECO:0000313" key="14">
    <source>
        <dbReference type="Proteomes" id="UP000887574"/>
    </source>
</evidence>
<sequence>MNNQVELSRGFFQSFYENNLPVGLRPILQILDTRELSGMQAGYRVKLSDGVFSCSACCVANSLRERFINDKLHEHKAIICITKFQTGETIKRSITIADYVVIVLDSPIIGSPQPHVGKAEDYRGISSNQQNNKKSSTETPIFWQLRSIRDNRNFTYLPLHEKVAYLWNSVEQGRYQAYTIQKSKGEFCVFNFTVTDEVGNSIRVAAFEDQASRFFPLIDNGQVYYLSGSGSSIQETNQQYNSTGHVYELRLLHDSEVSLCTDSQIEEPKFRVTPVKLSRISGYMGESVDVIAVVGRVSELSQVTARNDHKQLEKREIFLVDESLTGINLTLWGEQAKEFDASKAGQIIAVKGSFLKEFNGGYSLSISSGSIIKFNPDHPATEKLQEWFREERTLSIKSLSSPAADSIETYERDIRLIGVAISHNLGRDFERGVYFNVEAMVTQIKTENATYQGCTTDGCRKKVIVVSNRFKCDKCNSFSDSCKNIMLLSVEIADFSGTTWATIFEEKATELLGVSADELVRLKQQDSMLYDAVFDKIRFRIFNTRVRVKHEVFNDERQMKWSILDMKPVPYDKSKCVLSATIEKCDKLVVE</sequence>
<dbReference type="InterPro" id="IPR013955">
    <property type="entry name" value="Rep_factor-A_C"/>
</dbReference>
<dbReference type="Pfam" id="PF16900">
    <property type="entry name" value="REPA_OB_2"/>
    <property type="match status" value="1"/>
</dbReference>
<name>A0A915EEX5_9BILA</name>
<evidence type="ECO:0000256" key="1">
    <source>
        <dbReference type="ARBA" id="ARBA00004123"/>
    </source>
</evidence>
<evidence type="ECO:0000313" key="15">
    <source>
        <dbReference type="WBParaSite" id="jg5365"/>
    </source>
</evidence>
<dbReference type="WBParaSite" id="jg5365">
    <property type="protein sequence ID" value="jg5365"/>
    <property type="gene ID" value="jg5365"/>
</dbReference>
<evidence type="ECO:0000259" key="12">
    <source>
        <dbReference type="Pfam" id="PF08646"/>
    </source>
</evidence>
<comment type="function">
    <text evidence="9 11">As part of the heterotrimeric replication protein A complex (RPA/RP-A), binds and stabilizes single-stranded DNA intermediates, that form during DNA replication or upon DNA stress. It prevents their reannealing and in parallel, recruits and activates different proteins and complexes involved in DNA metabolism. Thereby, it plays an essential role both in DNA replication and the cellular response to DNA damage.</text>
</comment>
<dbReference type="Pfam" id="PF08646">
    <property type="entry name" value="Rep_fac-A_C"/>
    <property type="match status" value="1"/>
</dbReference>
<dbReference type="GO" id="GO:0003677">
    <property type="term" value="F:DNA binding"/>
    <property type="evidence" value="ECO:0007669"/>
    <property type="project" value="UniProtKB-KW"/>
</dbReference>
<dbReference type="InterPro" id="IPR012340">
    <property type="entry name" value="NA-bd_OB-fold"/>
</dbReference>
<keyword evidence="4 11" id="KW-0479">Metal-binding</keyword>
<comment type="similarity">
    <text evidence="2 11">Belongs to the replication factor A protein 1 family.</text>
</comment>
<evidence type="ECO:0000256" key="3">
    <source>
        <dbReference type="ARBA" id="ARBA00022705"/>
    </source>
</evidence>
<dbReference type="NCBIfam" id="TIGR00617">
    <property type="entry name" value="rpa1"/>
    <property type="match status" value="1"/>
</dbReference>
<feature type="domain" description="Replication factor A C-terminal" evidence="12">
    <location>
        <begin position="434"/>
        <end position="574"/>
    </location>
</feature>
<keyword evidence="7 11" id="KW-0238">DNA-binding</keyword>
<evidence type="ECO:0000256" key="9">
    <source>
        <dbReference type="ARBA" id="ARBA00058595"/>
    </source>
</evidence>
<evidence type="ECO:0000256" key="6">
    <source>
        <dbReference type="ARBA" id="ARBA00022833"/>
    </source>
</evidence>
<evidence type="ECO:0000256" key="2">
    <source>
        <dbReference type="ARBA" id="ARBA00005690"/>
    </source>
</evidence>
<dbReference type="SUPFAM" id="SSF50249">
    <property type="entry name" value="Nucleic acid-binding proteins"/>
    <property type="match status" value="3"/>
</dbReference>
<keyword evidence="6 11" id="KW-0862">Zinc</keyword>
<dbReference type="Proteomes" id="UP000887574">
    <property type="component" value="Unplaced"/>
</dbReference>
<dbReference type="InterPro" id="IPR047192">
    <property type="entry name" value="Euk_RPA1_DBD_C"/>
</dbReference>